<dbReference type="AlphaFoldDB" id="A0A8T0IZG3"/>
<reference evidence="1" key="1">
    <citation type="submission" date="2020-06" db="EMBL/GenBank/DDBJ databases">
        <title>WGS assembly of Ceratodon purpureus strain R40.</title>
        <authorList>
            <person name="Carey S.B."/>
            <person name="Jenkins J."/>
            <person name="Shu S."/>
            <person name="Lovell J.T."/>
            <person name="Sreedasyam A."/>
            <person name="Maumus F."/>
            <person name="Tiley G.P."/>
            <person name="Fernandez-Pozo N."/>
            <person name="Barry K."/>
            <person name="Chen C."/>
            <person name="Wang M."/>
            <person name="Lipzen A."/>
            <person name="Daum C."/>
            <person name="Saski C.A."/>
            <person name="Payton A.C."/>
            <person name="Mcbreen J.C."/>
            <person name="Conrad R.E."/>
            <person name="Kollar L.M."/>
            <person name="Olsson S."/>
            <person name="Huttunen S."/>
            <person name="Landis J.B."/>
            <person name="Wickett N.J."/>
            <person name="Johnson M.G."/>
            <person name="Rensing S.A."/>
            <person name="Grimwood J."/>
            <person name="Schmutz J."/>
            <person name="Mcdaniel S.F."/>
        </authorList>
    </citation>
    <scope>NUCLEOTIDE SEQUENCE</scope>
    <source>
        <strain evidence="1">R40</strain>
    </source>
</reference>
<evidence type="ECO:0000313" key="2">
    <source>
        <dbReference type="Proteomes" id="UP000822688"/>
    </source>
</evidence>
<evidence type="ECO:0000313" key="1">
    <source>
        <dbReference type="EMBL" id="KAG0588362.1"/>
    </source>
</evidence>
<protein>
    <submittedName>
        <fullName evidence="1">Uncharacterized protein</fullName>
    </submittedName>
</protein>
<gene>
    <name evidence="1" type="ORF">KC19_2G238100</name>
</gene>
<organism evidence="1 2">
    <name type="scientific">Ceratodon purpureus</name>
    <name type="common">Fire moss</name>
    <name type="synonym">Dicranum purpureum</name>
    <dbReference type="NCBI Taxonomy" id="3225"/>
    <lineage>
        <taxon>Eukaryota</taxon>
        <taxon>Viridiplantae</taxon>
        <taxon>Streptophyta</taxon>
        <taxon>Embryophyta</taxon>
        <taxon>Bryophyta</taxon>
        <taxon>Bryophytina</taxon>
        <taxon>Bryopsida</taxon>
        <taxon>Dicranidae</taxon>
        <taxon>Pseudoditrichales</taxon>
        <taxon>Ditrichaceae</taxon>
        <taxon>Ceratodon</taxon>
    </lineage>
</organism>
<dbReference type="EMBL" id="CM026422">
    <property type="protein sequence ID" value="KAG0588362.1"/>
    <property type="molecule type" value="Genomic_DNA"/>
</dbReference>
<keyword evidence="2" id="KW-1185">Reference proteome</keyword>
<comment type="caution">
    <text evidence="1">The sequence shown here is derived from an EMBL/GenBank/DDBJ whole genome shotgun (WGS) entry which is preliminary data.</text>
</comment>
<name>A0A8T0IZG3_CERPU</name>
<dbReference type="Proteomes" id="UP000822688">
    <property type="component" value="Chromosome 2"/>
</dbReference>
<accession>A0A8T0IZG3</accession>
<sequence>MHMHMRDPSNRSAELKYNSSMRCAVEVAFALAVKISTSYGLPWDPTRAALASKKEWRTGVAYWFNPHSGSLTCLFLIIHRRYLLPSDVHHSPRSEDFPEKAEIASEV</sequence>
<proteinExistence type="predicted"/>